<reference evidence="1" key="1">
    <citation type="submission" date="2021-12" db="EMBL/GenBank/DDBJ databases">
        <title>Draft genome sequence of Corynebacterium ammoniagenes strain T-723.</title>
        <authorList>
            <person name="Matsuzawa M."/>
            <person name="Hiratani M."/>
            <person name="Abe I."/>
            <person name="Tsuji Y."/>
            <person name="Nakamura J."/>
        </authorList>
    </citation>
    <scope>NUCLEOTIDE SEQUENCE</scope>
    <source>
        <strain evidence="1">T-723</strain>
    </source>
</reference>
<organism evidence="1 2">
    <name type="scientific">Corynebacterium ammoniagenes</name>
    <name type="common">Brevibacterium ammoniagenes</name>
    <dbReference type="NCBI Taxonomy" id="1697"/>
    <lineage>
        <taxon>Bacteria</taxon>
        <taxon>Bacillati</taxon>
        <taxon>Actinomycetota</taxon>
        <taxon>Actinomycetes</taxon>
        <taxon>Mycobacteriales</taxon>
        <taxon>Corynebacteriaceae</taxon>
        <taxon>Corynebacterium</taxon>
    </lineage>
</organism>
<dbReference type="SUPFAM" id="SSF53649">
    <property type="entry name" value="Alkaline phosphatase-like"/>
    <property type="match status" value="1"/>
</dbReference>
<name>A0AAV5G7E0_CORAM</name>
<dbReference type="Pfam" id="PF01663">
    <property type="entry name" value="Phosphodiest"/>
    <property type="match status" value="1"/>
</dbReference>
<evidence type="ECO:0000313" key="1">
    <source>
        <dbReference type="EMBL" id="GJN42936.1"/>
    </source>
</evidence>
<dbReference type="InterPro" id="IPR002591">
    <property type="entry name" value="Phosphodiest/P_Trfase"/>
</dbReference>
<proteinExistence type="predicted"/>
<dbReference type="PANTHER" id="PTHR10151">
    <property type="entry name" value="ECTONUCLEOTIDE PYROPHOSPHATASE/PHOSPHODIESTERASE"/>
    <property type="match status" value="1"/>
</dbReference>
<dbReference type="EMBL" id="BQKK01000002">
    <property type="protein sequence ID" value="GJN42936.1"/>
    <property type="molecule type" value="Genomic_DNA"/>
</dbReference>
<dbReference type="GO" id="GO:0016787">
    <property type="term" value="F:hydrolase activity"/>
    <property type="evidence" value="ECO:0007669"/>
    <property type="project" value="UniProtKB-ARBA"/>
</dbReference>
<protein>
    <recommendedName>
        <fullName evidence="3">Phosphodiesterase</fullName>
    </recommendedName>
</protein>
<accession>A0AAV5G7E0</accession>
<comment type="caution">
    <text evidence="1">The sequence shown here is derived from an EMBL/GenBank/DDBJ whole genome shotgun (WGS) entry which is preliminary data.</text>
</comment>
<evidence type="ECO:0008006" key="3">
    <source>
        <dbReference type="Google" id="ProtNLM"/>
    </source>
</evidence>
<dbReference type="AlphaFoldDB" id="A0AAV5G7E0"/>
<gene>
    <name evidence="1" type="ORF">CAT723_14150</name>
</gene>
<dbReference type="RefSeq" id="WP_236163810.1">
    <property type="nucleotide sequence ID" value="NZ_BQKK01000002.1"/>
</dbReference>
<dbReference type="InterPro" id="IPR017850">
    <property type="entry name" value="Alkaline_phosphatase_core_sf"/>
</dbReference>
<dbReference type="PANTHER" id="PTHR10151:SF120">
    <property type="entry name" value="BIS(5'-ADENOSYL)-TRIPHOSPHATASE"/>
    <property type="match status" value="1"/>
</dbReference>
<sequence>MRYPVPGLQPASKSNRRRVLLIGLDGIRWDIAAESNVGSTLQALAKAGSFHEMTMEVPTISAPGWGSILTGSTHAQHGLKDNSCVGGRTWNRPDFLSQCFYQDQDTRTFAAAGWPVLVDPHGLGPLIHPRMEQQYAGLHRVVVRDGETFGYSAVDAEITDITLAAIKSGSFDVGFTYCCDVDDAGHIHGLQGHFYREAIMRVDAHVKALTNLISARHEAFSEEWLVIITTDHGHVDEGGHGGATARERESWVIAWSPDGYTPDWDKELRPEEITPLILREREIIPTDGSPDKNP</sequence>
<dbReference type="Gene3D" id="3.40.720.10">
    <property type="entry name" value="Alkaline Phosphatase, subunit A"/>
    <property type="match status" value="1"/>
</dbReference>
<dbReference type="Proteomes" id="UP001054925">
    <property type="component" value="Unassembled WGS sequence"/>
</dbReference>
<evidence type="ECO:0000313" key="2">
    <source>
        <dbReference type="Proteomes" id="UP001054925"/>
    </source>
</evidence>